<evidence type="ECO:0000256" key="5">
    <source>
        <dbReference type="ARBA" id="ARBA00023136"/>
    </source>
</evidence>
<dbReference type="EMBL" id="CP047897">
    <property type="protein sequence ID" value="QHL89329.1"/>
    <property type="molecule type" value="Genomic_DNA"/>
</dbReference>
<feature type="transmembrane region" description="Helical" evidence="6">
    <location>
        <begin position="352"/>
        <end position="379"/>
    </location>
</feature>
<reference evidence="9 10" key="1">
    <citation type="submission" date="2020-01" db="EMBL/GenBank/DDBJ databases">
        <authorList>
            <person name="Kim M."/>
        </authorList>
    </citation>
    <scope>NUCLEOTIDE SEQUENCE [LARGE SCALE GENOMIC DNA]</scope>
    <source>
        <strain evidence="9 10">BT10</strain>
    </source>
</reference>
<dbReference type="PANTHER" id="PTHR30287:SF1">
    <property type="entry name" value="INNER MEMBRANE PROTEIN"/>
    <property type="match status" value="1"/>
</dbReference>
<evidence type="ECO:0000259" key="7">
    <source>
        <dbReference type="Pfam" id="PF02687"/>
    </source>
</evidence>
<accession>A0A6P1P4H3</accession>
<dbReference type="Proteomes" id="UP000464214">
    <property type="component" value="Chromosome"/>
</dbReference>
<keyword evidence="5 6" id="KW-0472">Membrane</keyword>
<dbReference type="PANTHER" id="PTHR30287">
    <property type="entry name" value="MEMBRANE COMPONENT OF PREDICTED ABC SUPERFAMILY METABOLITE UPTAKE TRANSPORTER"/>
    <property type="match status" value="1"/>
</dbReference>
<keyword evidence="2" id="KW-1003">Cell membrane</keyword>
<feature type="transmembrane region" description="Helical" evidence="6">
    <location>
        <begin position="767"/>
        <end position="798"/>
    </location>
</feature>
<dbReference type="Pfam" id="PF02687">
    <property type="entry name" value="FtsX"/>
    <property type="match status" value="2"/>
</dbReference>
<feature type="transmembrane region" description="Helical" evidence="6">
    <location>
        <begin position="480"/>
        <end position="499"/>
    </location>
</feature>
<protein>
    <submittedName>
        <fullName evidence="9">FtsX-like permease family protein</fullName>
    </submittedName>
</protein>
<dbReference type="Pfam" id="PF12704">
    <property type="entry name" value="MacB_PCD"/>
    <property type="match status" value="1"/>
</dbReference>
<evidence type="ECO:0000256" key="6">
    <source>
        <dbReference type="SAM" id="Phobius"/>
    </source>
</evidence>
<evidence type="ECO:0000313" key="10">
    <source>
        <dbReference type="Proteomes" id="UP000464214"/>
    </source>
</evidence>
<evidence type="ECO:0000256" key="1">
    <source>
        <dbReference type="ARBA" id="ARBA00004651"/>
    </source>
</evidence>
<evidence type="ECO:0000256" key="3">
    <source>
        <dbReference type="ARBA" id="ARBA00022692"/>
    </source>
</evidence>
<keyword evidence="10" id="KW-1185">Reference proteome</keyword>
<dbReference type="InterPro" id="IPR025857">
    <property type="entry name" value="MacB_PCD"/>
</dbReference>
<evidence type="ECO:0000256" key="2">
    <source>
        <dbReference type="ARBA" id="ARBA00022475"/>
    </source>
</evidence>
<dbReference type="InterPro" id="IPR038766">
    <property type="entry name" value="Membrane_comp_ABC_pdt"/>
</dbReference>
<organism evidence="9 10">
    <name type="scientific">Nibribacter ruber</name>
    <dbReference type="NCBI Taxonomy" id="2698458"/>
    <lineage>
        <taxon>Bacteria</taxon>
        <taxon>Pseudomonadati</taxon>
        <taxon>Bacteroidota</taxon>
        <taxon>Cytophagia</taxon>
        <taxon>Cytophagales</taxon>
        <taxon>Hymenobacteraceae</taxon>
        <taxon>Nibribacter</taxon>
    </lineage>
</organism>
<comment type="subcellular location">
    <subcellularLocation>
        <location evidence="1">Cell membrane</location>
        <topology evidence="1">Multi-pass membrane protein</topology>
    </subcellularLocation>
</comment>
<sequence>MSGNPKLNLPWLLKMAWRDSRRNRSRLFLFISSIILGIAALVAIFSFGDNLKYDIDQQAKELVGADLVISSNRAVSPALQPLLDSLGEERAREQNFVSMVLFKKSQDTRLVQIRALEGNFPYYGTIDTSPKEAGNSFKTGQQALVDKTLMLQFNAQVGDSIKVGEVTFAIAGVLNKAPGQTGISASVAPVVYIPLRYLAQTGLSQRGSRINYEFYYKYSPTVDMAKLVKQLEPRLEEEGLEMETIDTQREETGRSFEDLTDFLSLVGFIALLLGSIGVASAIHVYIREKLSTIAVLRCLGVSSTQAFLIYVFQILGIGLVGSLIGAALGTLVQQTLPTVLQDFLPIAISVRISWLAIGQGILLGLLISLLFALLPLVSVRNISPLNTLRLSFEETSLFKDPLKWAVYGLIVLFIFGFAYLQMNTLLETVFFTGGVLVAFLVLAGMAWSLMWLVRRFFPRSWSYLWRQGLANLYRPNNQTLILIVSIGLGTAFICTLYFVQSILLNRITLSASENQPNMVLFDIQTNQREAVANLARQNQLPILQQVPIVTMRVEEINGQTAADVQKDSTLGISPRAFQRELRATFRDSLTSSEKLVEGSWRGTVASVEDTVFVSLEQGYAERIKVDVGDKMVFNVQGALIPTIVGNLRKVDWNRVQTNFRVVFPAGVLEAAPQFHVLMTRVPSNQASAQFQRQVVRQFPNLSIIDLGLILSVMDELFDKIGFVIRFMGAFSIITGLVVLIASVLISKYQRMQESVLLRTLGASRKQILLITALEYFFLGALAAGTGVVLSMAGSWALAKFQFETVFTPPLLPILIIFVSISLLTVLIGLFNSKAVVAKPPLEVLRSDA</sequence>
<dbReference type="GO" id="GO:0005886">
    <property type="term" value="C:plasma membrane"/>
    <property type="evidence" value="ECO:0007669"/>
    <property type="project" value="UniProtKB-SubCell"/>
</dbReference>
<feature type="transmembrane region" description="Helical" evidence="6">
    <location>
        <begin position="262"/>
        <end position="286"/>
    </location>
</feature>
<proteinExistence type="predicted"/>
<evidence type="ECO:0000259" key="8">
    <source>
        <dbReference type="Pfam" id="PF12704"/>
    </source>
</evidence>
<feature type="transmembrane region" description="Helical" evidence="6">
    <location>
        <begin position="810"/>
        <end position="830"/>
    </location>
</feature>
<dbReference type="KEGG" id="nib:GU926_03565"/>
<dbReference type="AlphaFoldDB" id="A0A6P1P4H3"/>
<feature type="transmembrane region" description="Helical" evidence="6">
    <location>
        <begin position="404"/>
        <end position="422"/>
    </location>
</feature>
<dbReference type="InterPro" id="IPR003838">
    <property type="entry name" value="ABC3_permease_C"/>
</dbReference>
<feature type="domain" description="MacB-like periplasmic core" evidence="8">
    <location>
        <begin position="28"/>
        <end position="232"/>
    </location>
</feature>
<evidence type="ECO:0000256" key="4">
    <source>
        <dbReference type="ARBA" id="ARBA00022989"/>
    </source>
</evidence>
<evidence type="ECO:0000313" key="9">
    <source>
        <dbReference type="EMBL" id="QHL89329.1"/>
    </source>
</evidence>
<feature type="transmembrane region" description="Helical" evidence="6">
    <location>
        <begin position="428"/>
        <end position="453"/>
    </location>
</feature>
<gene>
    <name evidence="9" type="ORF">GU926_03565</name>
</gene>
<feature type="domain" description="ABC3 transporter permease C-terminal" evidence="7">
    <location>
        <begin position="726"/>
        <end position="840"/>
    </location>
</feature>
<feature type="domain" description="ABC3 transporter permease C-terminal" evidence="7">
    <location>
        <begin position="265"/>
        <end position="384"/>
    </location>
</feature>
<name>A0A6P1P4H3_9BACT</name>
<feature type="transmembrane region" description="Helical" evidence="6">
    <location>
        <begin position="307"/>
        <end position="332"/>
    </location>
</feature>
<keyword evidence="4 6" id="KW-1133">Transmembrane helix</keyword>
<feature type="transmembrane region" description="Helical" evidence="6">
    <location>
        <begin position="27"/>
        <end position="48"/>
    </location>
</feature>
<keyword evidence="3 6" id="KW-0812">Transmembrane</keyword>
<feature type="transmembrane region" description="Helical" evidence="6">
    <location>
        <begin position="722"/>
        <end position="746"/>
    </location>
</feature>